<accession>A0A8S5Q5A4</accession>
<evidence type="ECO:0000313" key="1">
    <source>
        <dbReference type="EMBL" id="DAE14218.1"/>
    </source>
</evidence>
<name>A0A8S5Q5A4_9CAUD</name>
<reference evidence="1" key="1">
    <citation type="journal article" date="2021" name="Proc. Natl. Acad. Sci. U.S.A.">
        <title>A Catalog of Tens of Thousands of Viruses from Human Metagenomes Reveals Hidden Associations with Chronic Diseases.</title>
        <authorList>
            <person name="Tisza M.J."/>
            <person name="Buck C.B."/>
        </authorList>
    </citation>
    <scope>NUCLEOTIDE SEQUENCE</scope>
    <source>
        <strain evidence="1">CtGKi16</strain>
    </source>
</reference>
<dbReference type="EMBL" id="BK015577">
    <property type="protein sequence ID" value="DAE14218.1"/>
    <property type="molecule type" value="Genomic_DNA"/>
</dbReference>
<protein>
    <submittedName>
        <fullName evidence="1">Uncharacterized protein</fullName>
    </submittedName>
</protein>
<organism evidence="1">
    <name type="scientific">Siphoviridae sp. ctGKi16</name>
    <dbReference type="NCBI Taxonomy" id="2825410"/>
    <lineage>
        <taxon>Viruses</taxon>
        <taxon>Duplodnaviria</taxon>
        <taxon>Heunggongvirae</taxon>
        <taxon>Uroviricota</taxon>
        <taxon>Caudoviricetes</taxon>
    </lineage>
</organism>
<sequence>MFSLGLACFALGFSCCAAFIQIIRLWYAR</sequence>
<proteinExistence type="predicted"/>